<comment type="caution">
    <text evidence="11">The sequence shown here is derived from an EMBL/GenBank/DDBJ whole genome shotgun (WGS) entry which is preliminary data.</text>
</comment>
<keyword evidence="7 9" id="KW-0496">Mitochondrion</keyword>
<evidence type="ECO:0000256" key="8">
    <source>
        <dbReference type="ARBA" id="ARBA00023157"/>
    </source>
</evidence>
<evidence type="ECO:0000256" key="9">
    <source>
        <dbReference type="PIRNR" id="PIRNR017016"/>
    </source>
</evidence>
<reference evidence="11 12" key="1">
    <citation type="submission" date="2024-03" db="EMBL/GenBank/DDBJ databases">
        <title>The genome assembly and annotation of the cricket Gryllus longicercus Weissman &amp; Gray.</title>
        <authorList>
            <person name="Szrajer S."/>
            <person name="Gray D."/>
            <person name="Ylla G."/>
        </authorList>
    </citation>
    <scope>NUCLEOTIDE SEQUENCE [LARGE SCALE GENOMIC DNA]</scope>
    <source>
        <strain evidence="11">DAG 2021-001</strain>
        <tissue evidence="11">Whole body minus gut</tissue>
    </source>
</reference>
<keyword evidence="3 9" id="KW-0813">Transport</keyword>
<comment type="function">
    <text evidence="1 9">Accessory subunit of the mitochondrial membrane respiratory chain NADH dehydrogenase (Complex I), that is believed not to be involved in catalysis. Complex I functions in the transfer of electrons from NADH to the respiratory chain. The immediate electron acceptor for the enzyme is believed to be ubiquinone.</text>
</comment>
<dbReference type="AlphaFoldDB" id="A0AAN9Z395"/>
<dbReference type="GO" id="GO:0005743">
    <property type="term" value="C:mitochondrial inner membrane"/>
    <property type="evidence" value="ECO:0007669"/>
    <property type="project" value="UniProtKB-SubCell"/>
</dbReference>
<organism evidence="11 12">
    <name type="scientific">Gryllus longicercus</name>
    <dbReference type="NCBI Taxonomy" id="2509291"/>
    <lineage>
        <taxon>Eukaryota</taxon>
        <taxon>Metazoa</taxon>
        <taxon>Ecdysozoa</taxon>
        <taxon>Arthropoda</taxon>
        <taxon>Hexapoda</taxon>
        <taxon>Insecta</taxon>
        <taxon>Pterygota</taxon>
        <taxon>Neoptera</taxon>
        <taxon>Polyneoptera</taxon>
        <taxon>Orthoptera</taxon>
        <taxon>Ensifera</taxon>
        <taxon>Gryllidea</taxon>
        <taxon>Grylloidea</taxon>
        <taxon>Gryllidae</taxon>
        <taxon>Gryllinae</taxon>
        <taxon>Gryllus</taxon>
    </lineage>
</organism>
<dbReference type="InterPro" id="IPR016680">
    <property type="entry name" value="NDUFA8"/>
</dbReference>
<comment type="similarity">
    <text evidence="2 9">Belongs to the complex I NDUFA8 subunit family.</text>
</comment>
<feature type="region of interest" description="Disordered" evidence="10">
    <location>
        <begin position="135"/>
        <end position="161"/>
    </location>
</feature>
<gene>
    <name evidence="11" type="ORF">R5R35_002477</name>
</gene>
<evidence type="ECO:0000256" key="1">
    <source>
        <dbReference type="ARBA" id="ARBA00003195"/>
    </source>
</evidence>
<keyword evidence="8" id="KW-1015">Disulfide bond</keyword>
<keyword evidence="6 9" id="KW-0249">Electron transport</keyword>
<proteinExistence type="inferred from homology"/>
<dbReference type="PANTHER" id="PTHR13344:SF0">
    <property type="entry name" value="NADH DEHYDROGENASE [UBIQUINONE] 1 ALPHA SUBCOMPLEX SUBUNIT 8"/>
    <property type="match status" value="1"/>
</dbReference>
<keyword evidence="5" id="KW-0677">Repeat</keyword>
<evidence type="ECO:0000256" key="3">
    <source>
        <dbReference type="ARBA" id="ARBA00022448"/>
    </source>
</evidence>
<evidence type="ECO:0000256" key="10">
    <source>
        <dbReference type="SAM" id="MobiDB-lite"/>
    </source>
</evidence>
<evidence type="ECO:0000256" key="6">
    <source>
        <dbReference type="ARBA" id="ARBA00022982"/>
    </source>
</evidence>
<dbReference type="GO" id="GO:0006120">
    <property type="term" value="P:mitochondrial electron transport, NADH to ubiquinone"/>
    <property type="evidence" value="ECO:0007669"/>
    <property type="project" value="InterPro"/>
</dbReference>
<evidence type="ECO:0000256" key="2">
    <source>
        <dbReference type="ARBA" id="ARBA00010705"/>
    </source>
</evidence>
<name>A0AAN9Z395_9ORTH</name>
<dbReference type="PIRSF" id="PIRSF017016">
    <property type="entry name" value="NDUA8"/>
    <property type="match status" value="1"/>
</dbReference>
<accession>A0AAN9Z395</accession>
<keyword evidence="9" id="KW-0472">Membrane</keyword>
<evidence type="ECO:0000256" key="7">
    <source>
        <dbReference type="ARBA" id="ARBA00023128"/>
    </source>
</evidence>
<keyword evidence="4 9" id="KW-0679">Respiratory chain</keyword>
<evidence type="ECO:0000256" key="4">
    <source>
        <dbReference type="ARBA" id="ARBA00022660"/>
    </source>
</evidence>
<dbReference type="Proteomes" id="UP001378592">
    <property type="component" value="Unassembled WGS sequence"/>
</dbReference>
<evidence type="ECO:0000313" key="11">
    <source>
        <dbReference type="EMBL" id="KAK7866518.1"/>
    </source>
</evidence>
<dbReference type="PANTHER" id="PTHR13344">
    <property type="entry name" value="NADH-UBIQUINONE OXIDOREDUCTASE"/>
    <property type="match status" value="1"/>
</dbReference>
<keyword evidence="12" id="KW-1185">Reference proteome</keyword>
<evidence type="ECO:0000256" key="5">
    <source>
        <dbReference type="ARBA" id="ARBA00022737"/>
    </source>
</evidence>
<sequence length="175" mass="20270">MVVTKDMYLPTEEELTVEEVPLSSAPLRAGAFHYGKFCENENNEFMLCRNELNDPRKCINEGKAVTACAMTFFRNVKNLCEKEFVQYSNCLDKSSQNFDFEKCRNTQAVLDKCMADKMNIERPEYGYYCRPKVHATSRPKPEPEKPAVYPDATPYLPDDAPRTKANYGSRLYWFN</sequence>
<evidence type="ECO:0000313" key="12">
    <source>
        <dbReference type="Proteomes" id="UP001378592"/>
    </source>
</evidence>
<dbReference type="EMBL" id="JAZDUA010000145">
    <property type="protein sequence ID" value="KAK7866518.1"/>
    <property type="molecule type" value="Genomic_DNA"/>
</dbReference>
<keyword evidence="9" id="KW-0999">Mitochondrion inner membrane</keyword>
<comment type="subcellular location">
    <subcellularLocation>
        <location evidence="9">Mitochondrion inner membrane</location>
    </subcellularLocation>
</comment>
<protein>
    <recommendedName>
        <fullName evidence="9">NADH dehydrogenase [ubiquinone] 1 alpha subcomplex subunit 8</fullName>
    </recommendedName>
</protein>